<protein>
    <recommendedName>
        <fullName evidence="3">DYW domain-containing protein</fullName>
    </recommendedName>
</protein>
<dbReference type="InterPro" id="IPR002885">
    <property type="entry name" value="PPR_rpt"/>
</dbReference>
<dbReference type="Pfam" id="PF20430">
    <property type="entry name" value="Eplus_motif"/>
    <property type="match status" value="1"/>
</dbReference>
<dbReference type="AlphaFoldDB" id="A0AAP0HES0"/>
<evidence type="ECO:0000313" key="5">
    <source>
        <dbReference type="Proteomes" id="UP001420932"/>
    </source>
</evidence>
<dbReference type="Pfam" id="PF14432">
    <property type="entry name" value="DYW_deaminase"/>
    <property type="match status" value="1"/>
</dbReference>
<dbReference type="InterPro" id="IPR032867">
    <property type="entry name" value="DYW_dom"/>
</dbReference>
<evidence type="ECO:0000313" key="4">
    <source>
        <dbReference type="EMBL" id="KAK9081927.1"/>
    </source>
</evidence>
<dbReference type="InterPro" id="IPR011990">
    <property type="entry name" value="TPR-like_helical_dom_sf"/>
</dbReference>
<proteinExistence type="predicted"/>
<evidence type="ECO:0000259" key="3">
    <source>
        <dbReference type="Pfam" id="PF14432"/>
    </source>
</evidence>
<evidence type="ECO:0000256" key="2">
    <source>
        <dbReference type="PROSITE-ProRule" id="PRU00708"/>
    </source>
</evidence>
<dbReference type="PANTHER" id="PTHR47926">
    <property type="entry name" value="PENTATRICOPEPTIDE REPEAT-CONTAINING PROTEIN"/>
    <property type="match status" value="1"/>
</dbReference>
<name>A0AAP0HES0_9MAGN</name>
<dbReference type="Gene3D" id="1.25.40.10">
    <property type="entry name" value="Tetratricopeptide repeat domain"/>
    <property type="match status" value="1"/>
</dbReference>
<dbReference type="PANTHER" id="PTHR47926:SF359">
    <property type="entry name" value="PENTACOTRIPEPTIDE-REPEAT REGION OF PRORP DOMAIN-CONTAINING PROTEIN"/>
    <property type="match status" value="1"/>
</dbReference>
<feature type="repeat" description="PPR" evidence="2">
    <location>
        <begin position="199"/>
        <end position="233"/>
    </location>
</feature>
<dbReference type="GO" id="GO:0009451">
    <property type="term" value="P:RNA modification"/>
    <property type="evidence" value="ECO:0007669"/>
    <property type="project" value="InterPro"/>
</dbReference>
<dbReference type="InterPro" id="IPR046960">
    <property type="entry name" value="PPR_At4g14850-like_plant"/>
</dbReference>
<dbReference type="EMBL" id="JBBNAF010000041">
    <property type="protein sequence ID" value="KAK9081927.1"/>
    <property type="molecule type" value="Genomic_DNA"/>
</dbReference>
<reference evidence="4 5" key="1">
    <citation type="submission" date="2024-01" db="EMBL/GenBank/DDBJ databases">
        <title>Genome assemblies of Stephania.</title>
        <authorList>
            <person name="Yang L."/>
        </authorList>
    </citation>
    <scope>NUCLEOTIDE SEQUENCE [LARGE SCALE GENOMIC DNA]</scope>
    <source>
        <strain evidence="4">YNDBR</strain>
        <tissue evidence="4">Leaf</tissue>
    </source>
</reference>
<keyword evidence="5" id="KW-1185">Reference proteome</keyword>
<keyword evidence="1" id="KW-0677">Repeat</keyword>
<feature type="domain" description="DYW" evidence="3">
    <location>
        <begin position="286"/>
        <end position="353"/>
    </location>
</feature>
<dbReference type="PROSITE" id="PS51375">
    <property type="entry name" value="PPR"/>
    <property type="match status" value="1"/>
</dbReference>
<dbReference type="GO" id="GO:0008270">
    <property type="term" value="F:zinc ion binding"/>
    <property type="evidence" value="ECO:0007669"/>
    <property type="project" value="InterPro"/>
</dbReference>
<evidence type="ECO:0000256" key="1">
    <source>
        <dbReference type="ARBA" id="ARBA00022737"/>
    </source>
</evidence>
<sequence>MREYGIGVKPSTRRRHLRLWSAFLWRCSHERDQLKKCFGMGEIFINYCKIGLQKQAMKIIDSHMLELEREGNDSLDQDIIGDQHRKSEGACVERVAKLKSAFPPWSKLEFGVVELGFQVHARLIVTGVQLCAFLSSQVLELYCDYEETIRLFYCMVDGGVRPDHFVFPKVFKACSELRNRKCGMMDFARKLFEEMEFKDVVVWNMMVSGYASNGDFEQALKCFEDMKLVEFKDVASIWPALSSVNFPWIAVKRRIHSFIVGDASHPLIEEISAKVESLYSEIKEIGYVPETNFVLQDVEDDEKENSLCGHSEKLAIAFGLISTPSGTPLRIIKNLRLKLKNAPLIACYSQSIEKALVRLFKRPYCGIARLFEKDRSKYCEEDDRFCKNIGISQDKLFKDRSDPLMALQ</sequence>
<organism evidence="4 5">
    <name type="scientific">Stephania yunnanensis</name>
    <dbReference type="NCBI Taxonomy" id="152371"/>
    <lineage>
        <taxon>Eukaryota</taxon>
        <taxon>Viridiplantae</taxon>
        <taxon>Streptophyta</taxon>
        <taxon>Embryophyta</taxon>
        <taxon>Tracheophyta</taxon>
        <taxon>Spermatophyta</taxon>
        <taxon>Magnoliopsida</taxon>
        <taxon>Ranunculales</taxon>
        <taxon>Menispermaceae</taxon>
        <taxon>Menispermoideae</taxon>
        <taxon>Cissampelideae</taxon>
        <taxon>Stephania</taxon>
    </lineage>
</organism>
<comment type="caution">
    <text evidence="4">The sequence shown here is derived from an EMBL/GenBank/DDBJ whole genome shotgun (WGS) entry which is preliminary data.</text>
</comment>
<gene>
    <name evidence="4" type="ORF">Syun_030909</name>
</gene>
<dbReference type="Proteomes" id="UP001420932">
    <property type="component" value="Unassembled WGS sequence"/>
</dbReference>
<accession>A0AAP0HES0</accession>
<dbReference type="InterPro" id="IPR046849">
    <property type="entry name" value="E2_motif"/>
</dbReference>
<dbReference type="Pfam" id="PF13041">
    <property type="entry name" value="PPR_2"/>
    <property type="match status" value="1"/>
</dbReference>
<dbReference type="NCBIfam" id="TIGR00756">
    <property type="entry name" value="PPR"/>
    <property type="match status" value="1"/>
</dbReference>
<dbReference type="GO" id="GO:0003723">
    <property type="term" value="F:RNA binding"/>
    <property type="evidence" value="ECO:0007669"/>
    <property type="project" value="InterPro"/>
</dbReference>